<comment type="caution">
    <text evidence="1">The sequence shown here is derived from an EMBL/GenBank/DDBJ whole genome shotgun (WGS) entry which is preliminary data.</text>
</comment>
<evidence type="ECO:0000313" key="2">
    <source>
        <dbReference type="Proteomes" id="UP001164929"/>
    </source>
</evidence>
<proteinExistence type="predicted"/>
<dbReference type="AlphaFoldDB" id="A0AAD6R2W5"/>
<name>A0AAD6R2W5_9ROSI</name>
<protein>
    <submittedName>
        <fullName evidence="1">Uncharacterized protein</fullName>
    </submittedName>
</protein>
<organism evidence="1 2">
    <name type="scientific">Populus alba x Populus x berolinensis</name>
    <dbReference type="NCBI Taxonomy" id="444605"/>
    <lineage>
        <taxon>Eukaryota</taxon>
        <taxon>Viridiplantae</taxon>
        <taxon>Streptophyta</taxon>
        <taxon>Embryophyta</taxon>
        <taxon>Tracheophyta</taxon>
        <taxon>Spermatophyta</taxon>
        <taxon>Magnoliopsida</taxon>
        <taxon>eudicotyledons</taxon>
        <taxon>Gunneridae</taxon>
        <taxon>Pentapetalae</taxon>
        <taxon>rosids</taxon>
        <taxon>fabids</taxon>
        <taxon>Malpighiales</taxon>
        <taxon>Salicaceae</taxon>
        <taxon>Saliceae</taxon>
        <taxon>Populus</taxon>
    </lineage>
</organism>
<keyword evidence="2" id="KW-1185">Reference proteome</keyword>
<gene>
    <name evidence="1" type="ORF">NC653_011688</name>
</gene>
<reference evidence="1 2" key="1">
    <citation type="journal article" date="2023" name="Mol. Ecol. Resour.">
        <title>Chromosome-level genome assembly of a triploid poplar Populus alba 'Berolinensis'.</title>
        <authorList>
            <person name="Chen S."/>
            <person name="Yu Y."/>
            <person name="Wang X."/>
            <person name="Wang S."/>
            <person name="Zhang T."/>
            <person name="Zhou Y."/>
            <person name="He R."/>
            <person name="Meng N."/>
            <person name="Wang Y."/>
            <person name="Liu W."/>
            <person name="Liu Z."/>
            <person name="Liu J."/>
            <person name="Guo Q."/>
            <person name="Huang H."/>
            <person name="Sederoff R.R."/>
            <person name="Wang G."/>
            <person name="Qu G."/>
            <person name="Chen S."/>
        </authorList>
    </citation>
    <scope>NUCLEOTIDE SEQUENCE [LARGE SCALE GENOMIC DNA]</scope>
    <source>
        <strain evidence="1">SC-2020</strain>
    </source>
</reference>
<sequence length="58" mass="6657">MPMLPLIGYPLGPGGYGGFLRIGISKIMETDRETKIKKQHRRNLKRLERIHGFVFGTM</sequence>
<evidence type="ECO:0000313" key="1">
    <source>
        <dbReference type="EMBL" id="KAJ7001336.1"/>
    </source>
</evidence>
<accession>A0AAD6R2W5</accession>
<dbReference type="EMBL" id="JAQIZT010000004">
    <property type="protein sequence ID" value="KAJ7001336.1"/>
    <property type="molecule type" value="Genomic_DNA"/>
</dbReference>
<dbReference type="Proteomes" id="UP001164929">
    <property type="component" value="Chromosome 4"/>
</dbReference>